<dbReference type="InterPro" id="IPR043128">
    <property type="entry name" value="Rev_trsase/Diguanyl_cyclase"/>
</dbReference>
<dbReference type="STRING" id="560819.SAMN05428998_11694"/>
<evidence type="ECO:0000259" key="2">
    <source>
        <dbReference type="PROSITE" id="PS50883"/>
    </source>
</evidence>
<dbReference type="InterPro" id="IPR000014">
    <property type="entry name" value="PAS"/>
</dbReference>
<dbReference type="Gene3D" id="3.30.70.270">
    <property type="match status" value="1"/>
</dbReference>
<sequence length="577" mass="62733">MSQQNAIQTIKLQRERFLAFSFAMADLLIEVEQDGRIGFIAGACRRFFGEDDASLMGQALVDRIAGTSRPLVGQLLRQLDAGRRIPPIEIAIDRVGSGPEKALLCGYALPGHPVKYMTIGAPERFRALLSQNEDRDAESGLHSAESFAERARELIESADDTTGELTMTFMELEGLERLERSVAPQAYKDLISEVAAFLRLQSVGGDSAGRLDQGRFGVITGSGVDASRLASGLAEAVPQARQLTVSTHSQQLHAAGLSPDKASRALIHTLRRFQSEGLSDAVRADPGSQFRDLLQETLKGIEHFQEVIERDRIALAYQPIVSLDDGRLHHYEVLARLHDGASPYEWVTLGESIGMIAAFDLTICRKALADLSDRSAPADLRLAVNLSAQSLQDEVFLDAVEVLLEQYANLRPRLSFEVTESAEIKDFRAVDAAIQRLRGLGCQVGLDDFGAGSASFQYLQAFTIDFVKIDGAYVRAMTDSRRDQALVKGMAAICSDLGVSLIAEMIETDEQVELLKRIGVKFGQGYRFGKPQIGRPTPPPAPAAAATAGAPASRGPSPEALAALRARRRRGASDTWM</sequence>
<dbReference type="SUPFAM" id="SSF55785">
    <property type="entry name" value="PYP-like sensor domain (PAS domain)"/>
    <property type="match status" value="1"/>
</dbReference>
<dbReference type="Gene3D" id="3.20.20.450">
    <property type="entry name" value="EAL domain"/>
    <property type="match status" value="1"/>
</dbReference>
<dbReference type="SUPFAM" id="SSF141868">
    <property type="entry name" value="EAL domain-like"/>
    <property type="match status" value="1"/>
</dbReference>
<dbReference type="InterPro" id="IPR001633">
    <property type="entry name" value="EAL_dom"/>
</dbReference>
<dbReference type="CDD" id="cd01948">
    <property type="entry name" value="EAL"/>
    <property type="match status" value="1"/>
</dbReference>
<name>A0A1Y6CCV5_9PROT</name>
<feature type="compositionally biased region" description="Low complexity" evidence="1">
    <location>
        <begin position="543"/>
        <end position="564"/>
    </location>
</feature>
<evidence type="ECO:0000256" key="1">
    <source>
        <dbReference type="SAM" id="MobiDB-lite"/>
    </source>
</evidence>
<dbReference type="PROSITE" id="PS50883">
    <property type="entry name" value="EAL"/>
    <property type="match status" value="1"/>
</dbReference>
<dbReference type="AlphaFoldDB" id="A0A1Y6CCV5"/>
<feature type="region of interest" description="Disordered" evidence="1">
    <location>
        <begin position="529"/>
        <end position="577"/>
    </location>
</feature>
<dbReference type="InterPro" id="IPR035919">
    <property type="entry name" value="EAL_sf"/>
</dbReference>
<dbReference type="SMART" id="SM00052">
    <property type="entry name" value="EAL"/>
    <property type="match status" value="1"/>
</dbReference>
<accession>A0A1Y6CCV5</accession>
<protein>
    <submittedName>
        <fullName evidence="3">EAL domain, c-di-GMP-specific phosphodiesterase class I (Or its enzymatically inactive variant)</fullName>
    </submittedName>
</protein>
<dbReference type="RefSeq" id="WP_085124191.1">
    <property type="nucleotide sequence ID" value="NZ_FWZX01000016.1"/>
</dbReference>
<evidence type="ECO:0000313" key="4">
    <source>
        <dbReference type="Proteomes" id="UP000192917"/>
    </source>
</evidence>
<gene>
    <name evidence="3" type="ORF">SAMN05428998_11694</name>
</gene>
<dbReference type="InterPro" id="IPR035965">
    <property type="entry name" value="PAS-like_dom_sf"/>
</dbReference>
<proteinExistence type="predicted"/>
<dbReference type="CDD" id="cd00130">
    <property type="entry name" value="PAS"/>
    <property type="match status" value="1"/>
</dbReference>
<dbReference type="PANTHER" id="PTHR33121:SF79">
    <property type="entry name" value="CYCLIC DI-GMP PHOSPHODIESTERASE PDED-RELATED"/>
    <property type="match status" value="1"/>
</dbReference>
<organism evidence="3 4">
    <name type="scientific">Tistlia consotensis USBA 355</name>
    <dbReference type="NCBI Taxonomy" id="560819"/>
    <lineage>
        <taxon>Bacteria</taxon>
        <taxon>Pseudomonadati</taxon>
        <taxon>Pseudomonadota</taxon>
        <taxon>Alphaproteobacteria</taxon>
        <taxon>Rhodospirillales</taxon>
        <taxon>Rhodovibrionaceae</taxon>
        <taxon>Tistlia</taxon>
    </lineage>
</organism>
<evidence type="ECO:0000313" key="3">
    <source>
        <dbReference type="EMBL" id="SMF46386.1"/>
    </source>
</evidence>
<dbReference type="InterPro" id="IPR050706">
    <property type="entry name" value="Cyclic-di-GMP_PDE-like"/>
</dbReference>
<dbReference type="PANTHER" id="PTHR33121">
    <property type="entry name" value="CYCLIC DI-GMP PHOSPHODIESTERASE PDEF"/>
    <property type="match status" value="1"/>
</dbReference>
<keyword evidence="4" id="KW-1185">Reference proteome</keyword>
<feature type="domain" description="EAL" evidence="2">
    <location>
        <begin position="297"/>
        <end position="545"/>
    </location>
</feature>
<dbReference type="Proteomes" id="UP000192917">
    <property type="component" value="Unassembled WGS sequence"/>
</dbReference>
<reference evidence="3 4" key="1">
    <citation type="submission" date="2017-04" db="EMBL/GenBank/DDBJ databases">
        <authorList>
            <person name="Afonso C.L."/>
            <person name="Miller P.J."/>
            <person name="Scott M.A."/>
            <person name="Spackman E."/>
            <person name="Goraichik I."/>
            <person name="Dimitrov K.M."/>
            <person name="Suarez D.L."/>
            <person name="Swayne D.E."/>
        </authorList>
    </citation>
    <scope>NUCLEOTIDE SEQUENCE [LARGE SCALE GENOMIC DNA]</scope>
    <source>
        <strain evidence="3 4">USBA 355</strain>
    </source>
</reference>
<dbReference type="Pfam" id="PF00563">
    <property type="entry name" value="EAL"/>
    <property type="match status" value="1"/>
</dbReference>
<dbReference type="GO" id="GO:0071111">
    <property type="term" value="F:cyclic-guanylate-specific phosphodiesterase activity"/>
    <property type="evidence" value="ECO:0007669"/>
    <property type="project" value="InterPro"/>
</dbReference>
<dbReference type="EMBL" id="FWZX01000016">
    <property type="protein sequence ID" value="SMF46386.1"/>
    <property type="molecule type" value="Genomic_DNA"/>
</dbReference>